<dbReference type="EMBL" id="SZYD01000008">
    <property type="protein sequence ID" value="KAD5508605.1"/>
    <property type="molecule type" value="Genomic_DNA"/>
</dbReference>
<gene>
    <name evidence="2" type="ORF">E3N88_16308</name>
</gene>
<proteinExistence type="predicted"/>
<reference evidence="2 3" key="1">
    <citation type="submission" date="2019-05" db="EMBL/GenBank/DDBJ databases">
        <title>Mikania micrantha, genome provides insights into the molecular mechanism of rapid growth.</title>
        <authorList>
            <person name="Liu B."/>
        </authorList>
    </citation>
    <scope>NUCLEOTIDE SEQUENCE [LARGE SCALE GENOMIC DNA]</scope>
    <source>
        <strain evidence="2">NLD-2019</strain>
        <tissue evidence="2">Leaf</tissue>
    </source>
</reference>
<dbReference type="OrthoDB" id="2016903at2759"/>
<name>A0A5N6NZB7_9ASTR</name>
<protein>
    <submittedName>
        <fullName evidence="2">Uncharacterized protein</fullName>
    </submittedName>
</protein>
<sequence length="129" mass="14650">MDSTCSLPENVVLLTLQELEDGNVLLRLAHLYEKIDDHHMAPRHCHHQRRCLTTVVGNHPACDILFTTIVVTITTQTLPCHNKQLASAASSSKIRQKSAWCPQPHPTEERVYHNPPLATTQDHHYHLKP</sequence>
<keyword evidence="3" id="KW-1185">Reference proteome</keyword>
<accession>A0A5N6NZB7</accession>
<evidence type="ECO:0000256" key="1">
    <source>
        <dbReference type="SAM" id="MobiDB-lite"/>
    </source>
</evidence>
<organism evidence="2 3">
    <name type="scientific">Mikania micrantha</name>
    <name type="common">bitter vine</name>
    <dbReference type="NCBI Taxonomy" id="192012"/>
    <lineage>
        <taxon>Eukaryota</taxon>
        <taxon>Viridiplantae</taxon>
        <taxon>Streptophyta</taxon>
        <taxon>Embryophyta</taxon>
        <taxon>Tracheophyta</taxon>
        <taxon>Spermatophyta</taxon>
        <taxon>Magnoliopsida</taxon>
        <taxon>eudicotyledons</taxon>
        <taxon>Gunneridae</taxon>
        <taxon>Pentapetalae</taxon>
        <taxon>asterids</taxon>
        <taxon>campanulids</taxon>
        <taxon>Asterales</taxon>
        <taxon>Asteraceae</taxon>
        <taxon>Asteroideae</taxon>
        <taxon>Heliantheae alliance</taxon>
        <taxon>Eupatorieae</taxon>
        <taxon>Mikania</taxon>
    </lineage>
</organism>
<dbReference type="AlphaFoldDB" id="A0A5N6NZB7"/>
<dbReference type="Gene3D" id="2.60.40.1360">
    <property type="match status" value="1"/>
</dbReference>
<evidence type="ECO:0000313" key="2">
    <source>
        <dbReference type="EMBL" id="KAD5508605.1"/>
    </source>
</evidence>
<dbReference type="Proteomes" id="UP000326396">
    <property type="component" value="Linkage Group LG16"/>
</dbReference>
<evidence type="ECO:0000313" key="3">
    <source>
        <dbReference type="Proteomes" id="UP000326396"/>
    </source>
</evidence>
<comment type="caution">
    <text evidence="2">The sequence shown here is derived from an EMBL/GenBank/DDBJ whole genome shotgun (WGS) entry which is preliminary data.</text>
</comment>
<feature type="region of interest" description="Disordered" evidence="1">
    <location>
        <begin position="88"/>
        <end position="129"/>
    </location>
</feature>